<gene>
    <name evidence="2" type="ORF">HMH06_02840</name>
</gene>
<dbReference type="Proteomes" id="UP000580344">
    <property type="component" value="Unassembled WGS sequence"/>
</dbReference>
<feature type="transmembrane region" description="Helical" evidence="1">
    <location>
        <begin position="50"/>
        <end position="69"/>
    </location>
</feature>
<evidence type="ECO:0000256" key="1">
    <source>
        <dbReference type="SAM" id="Phobius"/>
    </source>
</evidence>
<comment type="caution">
    <text evidence="2">The sequence shown here is derived from an EMBL/GenBank/DDBJ whole genome shotgun (WGS) entry which is preliminary data.</text>
</comment>
<feature type="transmembrane region" description="Helical" evidence="1">
    <location>
        <begin position="107"/>
        <end position="127"/>
    </location>
</feature>
<protein>
    <submittedName>
        <fullName evidence="2">Uncharacterized protein</fullName>
    </submittedName>
</protein>
<evidence type="ECO:0000313" key="3">
    <source>
        <dbReference type="Proteomes" id="UP000580344"/>
    </source>
</evidence>
<feature type="transmembrane region" description="Helical" evidence="1">
    <location>
        <begin position="76"/>
        <end position="95"/>
    </location>
</feature>
<reference evidence="2 3" key="1">
    <citation type="submission" date="2020-05" db="EMBL/GenBank/DDBJ databases">
        <title>Tigecycline resistant gene in Empedobacter stercoris.</title>
        <authorList>
            <person name="Chen Y."/>
            <person name="Cheng Y."/>
            <person name="Zhou K."/>
        </authorList>
    </citation>
    <scope>NUCLEOTIDE SEQUENCE [LARGE SCALE GENOMIC DNA]</scope>
    <source>
        <strain evidence="2 3">ES202</strain>
    </source>
</reference>
<dbReference type="RefSeq" id="WP_171622105.1">
    <property type="nucleotide sequence ID" value="NZ_CP053698.1"/>
</dbReference>
<keyword evidence="1" id="KW-1133">Transmembrane helix</keyword>
<evidence type="ECO:0000313" key="2">
    <source>
        <dbReference type="EMBL" id="NOJ74785.1"/>
    </source>
</evidence>
<sequence length="137" mass="16526">MKANLKNNLFLYASIFSYLGSLILPVHFVFEDAEGYFGYVYAYLGWMTFPYVDFYCWLGNFTLLFSWIFYRKKASLYASFLTPILMSFYGINHFTELNMLEVHEYNYPLFGYWVWLLSSIFMLIYHYKRNVLKSQTI</sequence>
<feature type="transmembrane region" description="Helical" evidence="1">
    <location>
        <begin position="9"/>
        <end position="30"/>
    </location>
</feature>
<keyword evidence="1" id="KW-0812">Transmembrane</keyword>
<dbReference type="EMBL" id="JABFOQ010000003">
    <property type="protein sequence ID" value="NOJ74785.1"/>
    <property type="molecule type" value="Genomic_DNA"/>
</dbReference>
<name>A0ABX1WJP8_9FLAO</name>
<accession>A0ABX1WJP8</accession>
<keyword evidence="3" id="KW-1185">Reference proteome</keyword>
<proteinExistence type="predicted"/>
<keyword evidence="1" id="KW-0472">Membrane</keyword>
<organism evidence="2 3">
    <name type="scientific">Empedobacter stercoris</name>
    <dbReference type="NCBI Taxonomy" id="1628248"/>
    <lineage>
        <taxon>Bacteria</taxon>
        <taxon>Pseudomonadati</taxon>
        <taxon>Bacteroidota</taxon>
        <taxon>Flavobacteriia</taxon>
        <taxon>Flavobacteriales</taxon>
        <taxon>Weeksellaceae</taxon>
        <taxon>Empedobacter</taxon>
    </lineage>
</organism>